<keyword evidence="4 7" id="KW-0812">Transmembrane</keyword>
<dbReference type="InterPro" id="IPR035906">
    <property type="entry name" value="MetI-like_sf"/>
</dbReference>
<feature type="transmembrane region" description="Helical" evidence="7">
    <location>
        <begin position="124"/>
        <end position="146"/>
    </location>
</feature>
<feature type="domain" description="ABC transmembrane type-1" evidence="8">
    <location>
        <begin position="58"/>
        <end position="238"/>
    </location>
</feature>
<dbReference type="GO" id="GO:0055085">
    <property type="term" value="P:transmembrane transport"/>
    <property type="evidence" value="ECO:0007669"/>
    <property type="project" value="InterPro"/>
</dbReference>
<dbReference type="SUPFAM" id="SSF161098">
    <property type="entry name" value="MetI-like"/>
    <property type="match status" value="1"/>
</dbReference>
<evidence type="ECO:0000313" key="10">
    <source>
        <dbReference type="Proteomes" id="UP000182360"/>
    </source>
</evidence>
<evidence type="ECO:0000256" key="3">
    <source>
        <dbReference type="ARBA" id="ARBA00022475"/>
    </source>
</evidence>
<proteinExistence type="inferred from homology"/>
<evidence type="ECO:0000259" key="8">
    <source>
        <dbReference type="PROSITE" id="PS50928"/>
    </source>
</evidence>
<evidence type="ECO:0000256" key="2">
    <source>
        <dbReference type="ARBA" id="ARBA00022448"/>
    </source>
</evidence>
<name>A0A1H9CD94_9SPIR</name>
<feature type="transmembrane region" description="Helical" evidence="7">
    <location>
        <begin position="94"/>
        <end position="118"/>
    </location>
</feature>
<sequence>MKTNQFKYKAAPFVFIFLILIIWQLLSVSGFIPGFMLPSPVKVVKAFCKDFPLLIYHLEVTLLEAFAGIFVSIIFSFVFAIVMDRFTFIHRAVYPVLIVSQTIPTIAIAPLLILWFGYGMSSKVILIVLTCFFPITVSLLTGFASVDKDMIRLMESMGATKNQIMKYAKLPSSVKSLFSGLRISISYSIIGAVISEWLGGMRGLGVYMTRVKKSYSYDKLFAVIFLISALSLGLIKLISLLEKRICKYEK</sequence>
<dbReference type="CDD" id="cd06261">
    <property type="entry name" value="TM_PBP2"/>
    <property type="match status" value="1"/>
</dbReference>
<protein>
    <submittedName>
        <fullName evidence="9">ABC-type nitrate/sulfonate/bicarbonate transport system, permease component</fullName>
    </submittedName>
</protein>
<evidence type="ECO:0000256" key="7">
    <source>
        <dbReference type="RuleBase" id="RU363032"/>
    </source>
</evidence>
<gene>
    <name evidence="9" type="ORF">SAMN04487977_102130</name>
</gene>
<dbReference type="EMBL" id="FOFU01000002">
    <property type="protein sequence ID" value="SEP98981.1"/>
    <property type="molecule type" value="Genomic_DNA"/>
</dbReference>
<dbReference type="GO" id="GO:0005886">
    <property type="term" value="C:plasma membrane"/>
    <property type="evidence" value="ECO:0007669"/>
    <property type="project" value="UniProtKB-SubCell"/>
</dbReference>
<dbReference type="Gene3D" id="1.10.3720.10">
    <property type="entry name" value="MetI-like"/>
    <property type="match status" value="1"/>
</dbReference>
<feature type="transmembrane region" description="Helical" evidence="7">
    <location>
        <begin position="55"/>
        <end position="82"/>
    </location>
</feature>
<evidence type="ECO:0000256" key="5">
    <source>
        <dbReference type="ARBA" id="ARBA00022989"/>
    </source>
</evidence>
<dbReference type="OrthoDB" id="9804353at2"/>
<comment type="subcellular location">
    <subcellularLocation>
        <location evidence="1 7">Cell membrane</location>
        <topology evidence="1 7">Multi-pass membrane protein</topology>
    </subcellularLocation>
</comment>
<dbReference type="PROSITE" id="PS50928">
    <property type="entry name" value="ABC_TM1"/>
    <property type="match status" value="1"/>
</dbReference>
<reference evidence="9 10" key="1">
    <citation type="submission" date="2016-10" db="EMBL/GenBank/DDBJ databases">
        <authorList>
            <person name="de Groot N.N."/>
        </authorList>
    </citation>
    <scope>NUCLEOTIDE SEQUENCE [LARGE SCALE GENOMIC DNA]</scope>
    <source>
        <strain evidence="9 10">B25</strain>
    </source>
</reference>
<feature type="transmembrane region" description="Helical" evidence="7">
    <location>
        <begin position="12"/>
        <end position="35"/>
    </location>
</feature>
<keyword evidence="6 7" id="KW-0472">Membrane</keyword>
<keyword evidence="3" id="KW-1003">Cell membrane</keyword>
<feature type="transmembrane region" description="Helical" evidence="7">
    <location>
        <begin position="179"/>
        <end position="200"/>
    </location>
</feature>
<evidence type="ECO:0000256" key="4">
    <source>
        <dbReference type="ARBA" id="ARBA00022692"/>
    </source>
</evidence>
<dbReference type="Proteomes" id="UP000182360">
    <property type="component" value="Unassembled WGS sequence"/>
</dbReference>
<evidence type="ECO:0000256" key="1">
    <source>
        <dbReference type="ARBA" id="ARBA00004651"/>
    </source>
</evidence>
<accession>A0A1H9CD94</accession>
<dbReference type="PANTHER" id="PTHR30151:SF20">
    <property type="entry name" value="ABC TRANSPORTER PERMEASE PROTEIN HI_0355-RELATED"/>
    <property type="match status" value="1"/>
</dbReference>
<dbReference type="PANTHER" id="PTHR30151">
    <property type="entry name" value="ALKANE SULFONATE ABC TRANSPORTER-RELATED, MEMBRANE SUBUNIT"/>
    <property type="match status" value="1"/>
</dbReference>
<dbReference type="RefSeq" id="WP_074641143.1">
    <property type="nucleotide sequence ID" value="NZ_FOFU01000002.1"/>
</dbReference>
<dbReference type="InterPro" id="IPR000515">
    <property type="entry name" value="MetI-like"/>
</dbReference>
<evidence type="ECO:0000313" key="9">
    <source>
        <dbReference type="EMBL" id="SEP98981.1"/>
    </source>
</evidence>
<dbReference type="Pfam" id="PF00528">
    <property type="entry name" value="BPD_transp_1"/>
    <property type="match status" value="1"/>
</dbReference>
<keyword evidence="10" id="KW-1185">Reference proteome</keyword>
<keyword evidence="2 7" id="KW-0813">Transport</keyword>
<feature type="transmembrane region" description="Helical" evidence="7">
    <location>
        <begin position="220"/>
        <end position="241"/>
    </location>
</feature>
<evidence type="ECO:0000256" key="6">
    <source>
        <dbReference type="ARBA" id="ARBA00023136"/>
    </source>
</evidence>
<dbReference type="AlphaFoldDB" id="A0A1H9CD94"/>
<comment type="similarity">
    <text evidence="7">Belongs to the binding-protein-dependent transport system permease family.</text>
</comment>
<organism evidence="9 10">
    <name type="scientific">Treponema bryantii</name>
    <dbReference type="NCBI Taxonomy" id="163"/>
    <lineage>
        <taxon>Bacteria</taxon>
        <taxon>Pseudomonadati</taxon>
        <taxon>Spirochaetota</taxon>
        <taxon>Spirochaetia</taxon>
        <taxon>Spirochaetales</taxon>
        <taxon>Treponemataceae</taxon>
        <taxon>Treponema</taxon>
    </lineage>
</organism>
<keyword evidence="5 7" id="KW-1133">Transmembrane helix</keyword>